<reference evidence="2" key="1">
    <citation type="submission" date="2017-10" db="EMBL/GenBank/DDBJ databases">
        <title>Transcriptome Assembly of Sugarcane Aphid Adults.</title>
        <authorList>
            <person name="Scully E.D."/>
            <person name="Palmer N.A."/>
            <person name="Geib S.M."/>
            <person name="Sarath G."/>
            <person name="Sattler S.E."/>
        </authorList>
    </citation>
    <scope>NUCLEOTIDE SEQUENCE</scope>
    <source>
        <tissue evidence="2">Whole body</tissue>
    </source>
</reference>
<organism evidence="2">
    <name type="scientific">Melanaphis sacchari</name>
    <dbReference type="NCBI Taxonomy" id="742174"/>
    <lineage>
        <taxon>Eukaryota</taxon>
        <taxon>Metazoa</taxon>
        <taxon>Ecdysozoa</taxon>
        <taxon>Arthropoda</taxon>
        <taxon>Hexapoda</taxon>
        <taxon>Insecta</taxon>
        <taxon>Pterygota</taxon>
        <taxon>Neoptera</taxon>
        <taxon>Paraneoptera</taxon>
        <taxon>Hemiptera</taxon>
        <taxon>Sternorrhyncha</taxon>
        <taxon>Aphidomorpha</taxon>
        <taxon>Aphidoidea</taxon>
        <taxon>Aphididae</taxon>
        <taxon>Aphidini</taxon>
        <taxon>Melanaphis</taxon>
    </lineage>
</organism>
<name>A0A2H8TSX6_9HEMI</name>
<protein>
    <submittedName>
        <fullName evidence="2">Zinc finger protein 862</fullName>
    </submittedName>
</protein>
<dbReference type="OrthoDB" id="6585618at2759"/>
<accession>A0A2H8TSX6</accession>
<dbReference type="AlphaFoldDB" id="A0A2H8TSX6"/>
<dbReference type="SUPFAM" id="SSF53098">
    <property type="entry name" value="Ribonuclease H-like"/>
    <property type="match status" value="1"/>
</dbReference>
<feature type="region of interest" description="Disordered" evidence="1">
    <location>
        <begin position="462"/>
        <end position="489"/>
    </location>
</feature>
<dbReference type="PANTHER" id="PTHR46880:SF5">
    <property type="entry name" value="DUF4371 DOMAIN-CONTAINING PROTEIN"/>
    <property type="match status" value="1"/>
</dbReference>
<dbReference type="InterPro" id="IPR012337">
    <property type="entry name" value="RNaseH-like_sf"/>
</dbReference>
<evidence type="ECO:0000256" key="1">
    <source>
        <dbReference type="SAM" id="MobiDB-lite"/>
    </source>
</evidence>
<dbReference type="PANTHER" id="PTHR46880">
    <property type="entry name" value="RAS-ASSOCIATING DOMAIN-CONTAINING PROTEIN"/>
    <property type="match status" value="1"/>
</dbReference>
<gene>
    <name evidence="2" type="primary">ZNF862_13</name>
</gene>
<proteinExistence type="predicted"/>
<dbReference type="EMBL" id="GFXV01005531">
    <property type="protein sequence ID" value="MBW17336.1"/>
    <property type="molecule type" value="Transcribed_RNA"/>
</dbReference>
<evidence type="ECO:0000313" key="2">
    <source>
        <dbReference type="EMBL" id="MBW17336.1"/>
    </source>
</evidence>
<sequence>MIRAIEDGCDKLFGEGSFKKIILKTSSIVTDGAKCNTGEKNGLWALLKQMRHVSADENTEAETSIPPLMTIWCAAHRSNLAWKSVSESVRELKHIVIELVAISSFFHTSGLRTCELKSIAEEKKLSLMRLPKLFEVRWSEFTYDLLNSILVSWNVLVLYFMKSTEKSSIGFKNFLTNYDNIYIIAFTADLLFLFSNYQKKLQSDSLTITDMDKLTKNVLDQIDLLKTQNLLGGWLYNLELQIENRKEELYLKCIKLHTTERRTKQHNKYVTDKRDKQAIINEIRESLMEFLSQRFIQDIDTINILKPFVELSQQSNIEQVHKILCYDLDLQLFNQEYQELLMSENIIKYRNMKPSDLLKLLCTSNEYCNLKIALARIIAAKPSSADVERLISASNKLKTSERARMIVSTENYYLYIHYNMPALINWDVRKAVLHFMKMKERRNTNRPKGKSQNYFKGIFQEADPVSSESDTEVETEPNTASGLIKKKKF</sequence>